<accession>A0A392RDS8</accession>
<evidence type="ECO:0000313" key="2">
    <source>
        <dbReference type="Proteomes" id="UP000265520"/>
    </source>
</evidence>
<reference evidence="1 2" key="1">
    <citation type="journal article" date="2018" name="Front. Plant Sci.">
        <title>Red Clover (Trifolium pratense) and Zigzag Clover (T. medium) - A Picture of Genomic Similarities and Differences.</title>
        <authorList>
            <person name="Dluhosova J."/>
            <person name="Istvanek J."/>
            <person name="Nedelnik J."/>
            <person name="Repkova J."/>
        </authorList>
    </citation>
    <scope>NUCLEOTIDE SEQUENCE [LARGE SCALE GENOMIC DNA]</scope>
    <source>
        <strain evidence="2">cv. 10/8</strain>
        <tissue evidence="1">Leaf</tissue>
    </source>
</reference>
<keyword evidence="2" id="KW-1185">Reference proteome</keyword>
<protein>
    <submittedName>
        <fullName evidence="1">Uncharacterized protein</fullName>
    </submittedName>
</protein>
<organism evidence="1 2">
    <name type="scientific">Trifolium medium</name>
    <dbReference type="NCBI Taxonomy" id="97028"/>
    <lineage>
        <taxon>Eukaryota</taxon>
        <taxon>Viridiplantae</taxon>
        <taxon>Streptophyta</taxon>
        <taxon>Embryophyta</taxon>
        <taxon>Tracheophyta</taxon>
        <taxon>Spermatophyta</taxon>
        <taxon>Magnoliopsida</taxon>
        <taxon>eudicotyledons</taxon>
        <taxon>Gunneridae</taxon>
        <taxon>Pentapetalae</taxon>
        <taxon>rosids</taxon>
        <taxon>fabids</taxon>
        <taxon>Fabales</taxon>
        <taxon>Fabaceae</taxon>
        <taxon>Papilionoideae</taxon>
        <taxon>50 kb inversion clade</taxon>
        <taxon>NPAAA clade</taxon>
        <taxon>Hologalegina</taxon>
        <taxon>IRL clade</taxon>
        <taxon>Trifolieae</taxon>
        <taxon>Trifolium</taxon>
    </lineage>
</organism>
<name>A0A392RDS8_9FABA</name>
<dbReference type="AlphaFoldDB" id="A0A392RDS8"/>
<evidence type="ECO:0000313" key="1">
    <source>
        <dbReference type="EMBL" id="MCI34184.1"/>
    </source>
</evidence>
<sequence>MLVCPIDCEFRHGEAHPADDDAVPETDAVKNRLCADIYVKTAV</sequence>
<dbReference type="Proteomes" id="UP000265520">
    <property type="component" value="Unassembled WGS sequence"/>
</dbReference>
<comment type="caution">
    <text evidence="1">The sequence shown here is derived from an EMBL/GenBank/DDBJ whole genome shotgun (WGS) entry which is preliminary data.</text>
</comment>
<proteinExistence type="predicted"/>
<dbReference type="EMBL" id="LXQA010211412">
    <property type="protein sequence ID" value="MCI34184.1"/>
    <property type="molecule type" value="Genomic_DNA"/>
</dbReference>